<comment type="caution">
    <text evidence="7">The sequence shown here is derived from an EMBL/GenBank/DDBJ whole genome shotgun (WGS) entry which is preliminary data.</text>
</comment>
<evidence type="ECO:0000256" key="1">
    <source>
        <dbReference type="ARBA" id="ARBA00004370"/>
    </source>
</evidence>
<dbReference type="Pfam" id="PF00672">
    <property type="entry name" value="HAMP"/>
    <property type="match status" value="1"/>
</dbReference>
<dbReference type="PROSITE" id="PS50885">
    <property type="entry name" value="HAMP"/>
    <property type="match status" value="1"/>
</dbReference>
<evidence type="ECO:0000256" key="3">
    <source>
        <dbReference type="PROSITE-ProRule" id="PRU00284"/>
    </source>
</evidence>
<dbReference type="PROSITE" id="PS50111">
    <property type="entry name" value="CHEMOTAXIS_TRANSDUC_2"/>
    <property type="match status" value="1"/>
</dbReference>
<dbReference type="GO" id="GO:0007165">
    <property type="term" value="P:signal transduction"/>
    <property type="evidence" value="ECO:0007669"/>
    <property type="project" value="UniProtKB-KW"/>
</dbReference>
<gene>
    <name evidence="7" type="ORF">DES41_106240</name>
</gene>
<feature type="domain" description="Methyl-accepting transducer" evidence="5">
    <location>
        <begin position="264"/>
        <end position="493"/>
    </location>
</feature>
<dbReference type="PANTHER" id="PTHR43531:SF5">
    <property type="entry name" value="METHYL-ACCEPTING CHEMOTAXIS PROTEIN III"/>
    <property type="match status" value="1"/>
</dbReference>
<sequence>MRLGTRLAASFGVVLALLAAILLLSLWRLDATSDAVAEMMATPLAKERLLAEQLRAVAVGVTRGKAIAKSADPALEALFSDEAKASTARGNEIVKALEAFPISEGERPLLDRFGEARKAYLAARDPMMAAKRVGNAVEADRIYETQFVVAGPAYVNALTQVLEYQRRSIDAMNAEIGRNARNSKIVLSALGALAIALGALLAAVLARSVTRPLAVAVAAANDFARGDLTRNMQTSGSDETAQLLQAMERMRTSLAVVVSHVRQGSDAVSTASAEIAQGNNDLSTRTEQQASALEQTAASMEQLGATVRQNADTARHASQLAVEASKVATQGGEVVTQVVATMQGINESSRRIADIIGVIDGIAFQTNILALNAAVEAARAGEQGRGFAVVASEVRSLAQRSADAAREIKGLIHSSVNRVEQGTVLVDQAGATMAAVVSSIQSVSTLVGEISAASNEQTAGVAQVGEAVTHMDQSTQQNAALVEEMAAAASSLKSQALDLVRTVAVFKLSSAEPVHALEQELRV</sequence>
<dbReference type="SMART" id="SM00304">
    <property type="entry name" value="HAMP"/>
    <property type="match status" value="1"/>
</dbReference>
<dbReference type="SUPFAM" id="SSF58104">
    <property type="entry name" value="Methyl-accepting chemotaxis protein (MCP) signaling domain"/>
    <property type="match status" value="1"/>
</dbReference>
<reference evidence="7 8" key="1">
    <citation type="submission" date="2018-07" db="EMBL/GenBank/DDBJ databases">
        <title>Genomic Encyclopedia of Type Strains, Phase IV (KMG-IV): sequencing the most valuable type-strain genomes for metagenomic binning, comparative biology and taxonomic classification.</title>
        <authorList>
            <person name="Goeker M."/>
        </authorList>
    </citation>
    <scope>NUCLEOTIDE SEQUENCE [LARGE SCALE GENOMIC DNA]</scope>
    <source>
        <strain evidence="7 8">DSM 21634</strain>
    </source>
</reference>
<dbReference type="InterPro" id="IPR004089">
    <property type="entry name" value="MCPsignal_dom"/>
</dbReference>
<evidence type="ECO:0000313" key="7">
    <source>
        <dbReference type="EMBL" id="RCW69366.1"/>
    </source>
</evidence>
<dbReference type="Pfam" id="PF00015">
    <property type="entry name" value="MCPsignal"/>
    <property type="match status" value="1"/>
</dbReference>
<dbReference type="Gene3D" id="1.10.287.950">
    <property type="entry name" value="Methyl-accepting chemotaxis protein"/>
    <property type="match status" value="1"/>
</dbReference>
<keyword evidence="4" id="KW-0812">Transmembrane</keyword>
<evidence type="ECO:0000313" key="8">
    <source>
        <dbReference type="Proteomes" id="UP000252884"/>
    </source>
</evidence>
<keyword evidence="4" id="KW-0472">Membrane</keyword>
<dbReference type="GO" id="GO:0005886">
    <property type="term" value="C:plasma membrane"/>
    <property type="evidence" value="ECO:0007669"/>
    <property type="project" value="TreeGrafter"/>
</dbReference>
<dbReference type="Proteomes" id="UP000252884">
    <property type="component" value="Unassembled WGS sequence"/>
</dbReference>
<keyword evidence="8" id="KW-1185">Reference proteome</keyword>
<dbReference type="FunFam" id="1.10.287.950:FF:000001">
    <property type="entry name" value="Methyl-accepting chemotaxis sensory transducer"/>
    <property type="match status" value="1"/>
</dbReference>
<feature type="domain" description="HAMP" evidence="6">
    <location>
        <begin position="207"/>
        <end position="259"/>
    </location>
</feature>
<dbReference type="InterPro" id="IPR004090">
    <property type="entry name" value="Chemotax_Me-accpt_rcpt"/>
</dbReference>
<dbReference type="InterPro" id="IPR024478">
    <property type="entry name" value="HlyB_4HB_MCP"/>
</dbReference>
<dbReference type="OrthoDB" id="9763018at2"/>
<dbReference type="PANTHER" id="PTHR43531">
    <property type="entry name" value="PROTEIN ICFG"/>
    <property type="match status" value="1"/>
</dbReference>
<proteinExistence type="inferred from homology"/>
<keyword evidence="3" id="KW-0807">Transducer</keyword>
<dbReference type="GO" id="GO:0004888">
    <property type="term" value="F:transmembrane signaling receptor activity"/>
    <property type="evidence" value="ECO:0007669"/>
    <property type="project" value="InterPro"/>
</dbReference>
<dbReference type="RefSeq" id="WP_114469774.1">
    <property type="nucleotide sequence ID" value="NZ_QPJK01000006.1"/>
</dbReference>
<name>A0A368XQD2_9BURK</name>
<dbReference type="Pfam" id="PF12729">
    <property type="entry name" value="4HB_MCP_1"/>
    <property type="match status" value="1"/>
</dbReference>
<accession>A0A368XQD2</accession>
<dbReference type="AlphaFoldDB" id="A0A368XQD2"/>
<evidence type="ECO:0000256" key="2">
    <source>
        <dbReference type="ARBA" id="ARBA00029447"/>
    </source>
</evidence>
<feature type="transmembrane region" description="Helical" evidence="4">
    <location>
        <begin position="185"/>
        <end position="206"/>
    </location>
</feature>
<protein>
    <submittedName>
        <fullName evidence="7">Methyl-accepting chemotaxis protein</fullName>
    </submittedName>
</protein>
<dbReference type="SMART" id="SM00283">
    <property type="entry name" value="MA"/>
    <property type="match status" value="1"/>
</dbReference>
<evidence type="ECO:0000256" key="4">
    <source>
        <dbReference type="SAM" id="Phobius"/>
    </source>
</evidence>
<dbReference type="CDD" id="cd19411">
    <property type="entry name" value="MCP2201-like_sensor"/>
    <property type="match status" value="1"/>
</dbReference>
<keyword evidence="4" id="KW-1133">Transmembrane helix</keyword>
<dbReference type="InterPro" id="IPR003660">
    <property type="entry name" value="HAMP_dom"/>
</dbReference>
<comment type="subcellular location">
    <subcellularLocation>
        <location evidence="1">Membrane</location>
    </subcellularLocation>
</comment>
<evidence type="ECO:0000259" key="5">
    <source>
        <dbReference type="PROSITE" id="PS50111"/>
    </source>
</evidence>
<dbReference type="InterPro" id="IPR051310">
    <property type="entry name" value="MCP_chemotaxis"/>
</dbReference>
<organism evidence="7 8">
    <name type="scientific">Pseudorhodoferax soli</name>
    <dbReference type="NCBI Taxonomy" id="545864"/>
    <lineage>
        <taxon>Bacteria</taxon>
        <taxon>Pseudomonadati</taxon>
        <taxon>Pseudomonadota</taxon>
        <taxon>Betaproteobacteria</taxon>
        <taxon>Burkholderiales</taxon>
        <taxon>Comamonadaceae</taxon>
    </lineage>
</organism>
<dbReference type="GO" id="GO:0006935">
    <property type="term" value="P:chemotaxis"/>
    <property type="evidence" value="ECO:0007669"/>
    <property type="project" value="InterPro"/>
</dbReference>
<evidence type="ECO:0000259" key="6">
    <source>
        <dbReference type="PROSITE" id="PS50885"/>
    </source>
</evidence>
<dbReference type="InterPro" id="IPR047347">
    <property type="entry name" value="YvaQ-like_sensor"/>
</dbReference>
<dbReference type="CDD" id="cd06225">
    <property type="entry name" value="HAMP"/>
    <property type="match status" value="1"/>
</dbReference>
<dbReference type="PRINTS" id="PR00260">
    <property type="entry name" value="CHEMTRNSDUCR"/>
</dbReference>
<dbReference type="EMBL" id="QPJK01000006">
    <property type="protein sequence ID" value="RCW69366.1"/>
    <property type="molecule type" value="Genomic_DNA"/>
</dbReference>
<comment type="similarity">
    <text evidence="2">Belongs to the methyl-accepting chemotaxis (MCP) protein family.</text>
</comment>
<dbReference type="CDD" id="cd11386">
    <property type="entry name" value="MCP_signal"/>
    <property type="match status" value="1"/>
</dbReference>